<keyword evidence="2" id="KW-1185">Reference proteome</keyword>
<dbReference type="OrthoDB" id="3853749at2"/>
<dbReference type="AlphaFoldDB" id="A0A5J6FMQ5"/>
<dbReference type="KEGG" id="snk:CP967_15630"/>
<evidence type="ECO:0000313" key="2">
    <source>
        <dbReference type="Proteomes" id="UP000326178"/>
    </source>
</evidence>
<proteinExistence type="predicted"/>
<accession>A0A5J6FMQ5</accession>
<evidence type="ECO:0000313" key="1">
    <source>
        <dbReference type="EMBL" id="QEU76574.1"/>
    </source>
</evidence>
<name>A0A5J6FMQ5_9ACTN</name>
<dbReference type="Proteomes" id="UP000326178">
    <property type="component" value="Chromosome"/>
</dbReference>
<dbReference type="EMBL" id="CP023702">
    <property type="protein sequence ID" value="QEU76574.1"/>
    <property type="molecule type" value="Genomic_DNA"/>
</dbReference>
<sequence>MVLTVLPFVLVLGAVGGAGAYTVSAVDGADRTAKTRVWQEGGKAPGRDPAGDVGAGRHDTELSRLLLPVPDGYALGPDADAEGNDSEASGKKATAAMKESGRGLAGKERRAFDNAIEKLEIKGVAVRTYSAVSADLVVRTTITKMLDREAVRGTYAFRKELMEAMGSFRKGPSVKGHKHAACFLMPVEKDAEGGTVDLGGMECVAYDGELSISLSASGTRPFDKGGVADLLKDQMDHIASPGEYV</sequence>
<reference evidence="1 2" key="1">
    <citation type="submission" date="2017-09" db="EMBL/GenBank/DDBJ databases">
        <authorList>
            <person name="Lee N."/>
            <person name="Cho B.-K."/>
        </authorList>
    </citation>
    <scope>NUCLEOTIDE SEQUENCE [LARGE SCALE GENOMIC DNA]</scope>
    <source>
        <strain evidence="1 2">ATCC 12769</strain>
    </source>
</reference>
<gene>
    <name evidence="1" type="ORF">CP967_15630</name>
</gene>
<organism evidence="1 2">
    <name type="scientific">Streptomyces nitrosporeus</name>
    <dbReference type="NCBI Taxonomy" id="28894"/>
    <lineage>
        <taxon>Bacteria</taxon>
        <taxon>Bacillati</taxon>
        <taxon>Actinomycetota</taxon>
        <taxon>Actinomycetes</taxon>
        <taxon>Kitasatosporales</taxon>
        <taxon>Streptomycetaceae</taxon>
        <taxon>Streptomyces</taxon>
    </lineage>
</organism>
<evidence type="ECO:0008006" key="3">
    <source>
        <dbReference type="Google" id="ProtNLM"/>
    </source>
</evidence>
<protein>
    <recommendedName>
        <fullName evidence="3">Secreted protein</fullName>
    </recommendedName>
</protein>